<evidence type="ECO:0000313" key="2">
    <source>
        <dbReference type="EMBL" id="PJM74961.1"/>
    </source>
</evidence>
<sequence>MGAFDIDELRRQLGMERKAQQPTSQPATQPAQDPEQAKADCIARCLQLVRGFNAEADARGLKRERLTVGDLGVFRADDIPWPTQQEISGRIFKKVVREWGDFHTVVYYQSNRNLPQYNIDVQFSAVIAPDDSCYIGHKRVDADRFAYYLAKICDFDKAKAEALIEAALQGNPCVTYEYPNTL</sequence>
<feature type="compositionally biased region" description="Low complexity" evidence="1">
    <location>
        <begin position="20"/>
        <end position="32"/>
    </location>
</feature>
<dbReference type="EMBL" id="PEBK01000006">
    <property type="protein sequence ID" value="PJM74961.1"/>
    <property type="molecule type" value="Genomic_DNA"/>
</dbReference>
<name>A0A2M9HDS7_9BIFI</name>
<keyword evidence="3" id="KW-1185">Reference proteome</keyword>
<dbReference type="RefSeq" id="WP_100513159.1">
    <property type="nucleotide sequence ID" value="NZ_PEBK01000006.1"/>
</dbReference>
<protein>
    <submittedName>
        <fullName evidence="2">Uncharacterized protein</fullName>
    </submittedName>
</protein>
<feature type="region of interest" description="Disordered" evidence="1">
    <location>
        <begin position="12"/>
        <end position="36"/>
    </location>
</feature>
<comment type="caution">
    <text evidence="2">The sequence shown here is derived from an EMBL/GenBank/DDBJ whole genome shotgun (WGS) entry which is preliminary data.</text>
</comment>
<gene>
    <name evidence="2" type="ORF">CSQ87_06925</name>
</gene>
<organism evidence="2 3">
    <name type="scientific">Bifidobacterium simiarum</name>
    <dbReference type="NCBI Taxonomy" id="2045441"/>
    <lineage>
        <taxon>Bacteria</taxon>
        <taxon>Bacillati</taxon>
        <taxon>Actinomycetota</taxon>
        <taxon>Actinomycetes</taxon>
        <taxon>Bifidobacteriales</taxon>
        <taxon>Bifidobacteriaceae</taxon>
        <taxon>Bifidobacterium</taxon>
    </lineage>
</organism>
<proteinExistence type="predicted"/>
<dbReference type="Proteomes" id="UP000231451">
    <property type="component" value="Unassembled WGS sequence"/>
</dbReference>
<dbReference type="AlphaFoldDB" id="A0A2M9HDS7"/>
<reference evidence="2 3" key="1">
    <citation type="submission" date="2017-10" db="EMBL/GenBank/DDBJ databases">
        <title>Draft genome sequences of strains TRE 1, TRE 9, TRE H and TRI 7, isolated from tamarins, belonging to four potential novel Bifidobacterium species.</title>
        <authorList>
            <person name="Mattarelli P."/>
            <person name="Modesto M."/>
            <person name="Puglisi E."/>
            <person name="Morelli L."/>
            <person name="Spezio C."/>
            <person name="Bonetti A."/>
            <person name="Sandri C."/>
        </authorList>
    </citation>
    <scope>NUCLEOTIDE SEQUENCE [LARGE SCALE GENOMIC DNA]</scope>
    <source>
        <strain evidence="3">TRI7</strain>
    </source>
</reference>
<evidence type="ECO:0000256" key="1">
    <source>
        <dbReference type="SAM" id="MobiDB-lite"/>
    </source>
</evidence>
<accession>A0A2M9HDS7</accession>
<evidence type="ECO:0000313" key="3">
    <source>
        <dbReference type="Proteomes" id="UP000231451"/>
    </source>
</evidence>